<feature type="active site" description="Proton acceptor" evidence="4">
    <location>
        <position position="171"/>
    </location>
</feature>
<evidence type="ECO:0000313" key="7">
    <source>
        <dbReference type="Proteomes" id="UP000216885"/>
    </source>
</evidence>
<accession>A0A261U0D1</accession>
<dbReference type="GO" id="GO:0006596">
    <property type="term" value="P:polyamine biosynthetic process"/>
    <property type="evidence" value="ECO:0007669"/>
    <property type="project" value="UniProtKB-UniRule"/>
</dbReference>
<dbReference type="GO" id="GO:0016740">
    <property type="term" value="F:transferase activity"/>
    <property type="evidence" value="ECO:0007669"/>
    <property type="project" value="UniProtKB-UniRule"/>
</dbReference>
<dbReference type="SUPFAM" id="SSF53335">
    <property type="entry name" value="S-adenosyl-L-methionine-dependent methyltransferases"/>
    <property type="match status" value="1"/>
</dbReference>
<dbReference type="InterPro" id="IPR029063">
    <property type="entry name" value="SAM-dependent_MTases_sf"/>
</dbReference>
<organism evidence="6 7">
    <name type="scientific">Bordetella genomosp. 4</name>
    <dbReference type="NCBI Taxonomy" id="463044"/>
    <lineage>
        <taxon>Bacteria</taxon>
        <taxon>Pseudomonadati</taxon>
        <taxon>Pseudomonadota</taxon>
        <taxon>Betaproteobacteria</taxon>
        <taxon>Burkholderiales</taxon>
        <taxon>Alcaligenaceae</taxon>
        <taxon>Bordetella</taxon>
    </lineage>
</organism>
<dbReference type="RefSeq" id="WP_094838533.1">
    <property type="nucleotide sequence ID" value="NZ_NEVQ01000017.1"/>
</dbReference>
<dbReference type="Gene3D" id="3.40.50.150">
    <property type="entry name" value="Vaccinia Virus protein VP39"/>
    <property type="match status" value="1"/>
</dbReference>
<proteinExistence type="inferred from homology"/>
<evidence type="ECO:0000256" key="3">
    <source>
        <dbReference type="ARBA" id="ARBA00023115"/>
    </source>
</evidence>
<feature type="domain" description="PABS" evidence="5">
    <location>
        <begin position="6"/>
        <end position="251"/>
    </location>
</feature>
<dbReference type="EMBL" id="NEVQ01000017">
    <property type="protein sequence ID" value="OZI54323.1"/>
    <property type="molecule type" value="Genomic_DNA"/>
</dbReference>
<reference evidence="6 7" key="1">
    <citation type="submission" date="2017-05" db="EMBL/GenBank/DDBJ databases">
        <title>Complete and WGS of Bordetella genogroups.</title>
        <authorList>
            <person name="Spilker T."/>
            <person name="LiPuma J."/>
        </authorList>
    </citation>
    <scope>NUCLEOTIDE SEQUENCE [LARGE SCALE GENOMIC DNA]</scope>
    <source>
        <strain evidence="6 7">AU9919</strain>
    </source>
</reference>
<sequence length="292" mass="32642">MPHIRPRLIFPLAIGAMALLLALSIQAEPRLLHSEPSPFGKVLVFEDNGERCLNFNSMTDLGRQTCMDLQEPDELVFSYTRMMISALFVNPAPRRILIVGLGGATLQKTLAALLPDAIIDTVEIDPAIARVAEDYFDYRPGPRQRLFVQDGRAYIENAHRTGQQYDMVMLDAFDVDYVPEHLMTVEFLEHVKGILSKDGIVVANTFTNSDLYERESATYAHVFGPFFNLRQGNRVIVAAGETLPGMNIIQSNAKAWKDKLEPLSVDVAQELDRYTQAHSPGTAKPLRDAARQ</sequence>
<dbReference type="InterPro" id="IPR030374">
    <property type="entry name" value="PABS"/>
</dbReference>
<keyword evidence="3 4" id="KW-0620">Polyamine biosynthesis</keyword>
<protein>
    <submittedName>
        <fullName evidence="6">Spermidine synthase</fullName>
    </submittedName>
</protein>
<name>A0A261U0D1_9BORD</name>
<gene>
    <name evidence="6" type="ORF">CAL20_17715</name>
</gene>
<dbReference type="Pfam" id="PF01564">
    <property type="entry name" value="Spermine_synth"/>
    <property type="match status" value="1"/>
</dbReference>
<evidence type="ECO:0000259" key="5">
    <source>
        <dbReference type="PROSITE" id="PS51006"/>
    </source>
</evidence>
<keyword evidence="7" id="KW-1185">Reference proteome</keyword>
<comment type="caution">
    <text evidence="6">The sequence shown here is derived from an EMBL/GenBank/DDBJ whole genome shotgun (WGS) entry which is preliminary data.</text>
</comment>
<comment type="similarity">
    <text evidence="1">Belongs to the spermidine/spermine synthase family.</text>
</comment>
<evidence type="ECO:0000256" key="1">
    <source>
        <dbReference type="ARBA" id="ARBA00007867"/>
    </source>
</evidence>
<dbReference type="AlphaFoldDB" id="A0A261U0D1"/>
<dbReference type="NCBIfam" id="NF037959">
    <property type="entry name" value="MFS_SpdSyn"/>
    <property type="match status" value="1"/>
</dbReference>
<evidence type="ECO:0000256" key="2">
    <source>
        <dbReference type="ARBA" id="ARBA00022679"/>
    </source>
</evidence>
<dbReference type="PROSITE" id="PS51006">
    <property type="entry name" value="PABS_2"/>
    <property type="match status" value="1"/>
</dbReference>
<dbReference type="Proteomes" id="UP000216885">
    <property type="component" value="Unassembled WGS sequence"/>
</dbReference>
<evidence type="ECO:0000313" key="6">
    <source>
        <dbReference type="EMBL" id="OZI54323.1"/>
    </source>
</evidence>
<dbReference type="PANTHER" id="PTHR43317:SF1">
    <property type="entry name" value="THERMOSPERMINE SYNTHASE ACAULIS5"/>
    <property type="match status" value="1"/>
</dbReference>
<dbReference type="PANTHER" id="PTHR43317">
    <property type="entry name" value="THERMOSPERMINE SYNTHASE ACAULIS5"/>
    <property type="match status" value="1"/>
</dbReference>
<evidence type="ECO:0000256" key="4">
    <source>
        <dbReference type="PROSITE-ProRule" id="PRU00354"/>
    </source>
</evidence>
<keyword evidence="2 4" id="KW-0808">Transferase</keyword>